<proteinExistence type="predicted"/>
<evidence type="ECO:0000256" key="1">
    <source>
        <dbReference type="SAM" id="SignalP"/>
    </source>
</evidence>
<gene>
    <name evidence="2" type="ORF">E2553_09265</name>
</gene>
<keyword evidence="1" id="KW-0732">Signal</keyword>
<accession>A0A4Y8NC41</accession>
<reference evidence="2 3" key="1">
    <citation type="submission" date="2019-03" db="EMBL/GenBank/DDBJ databases">
        <title>Complete Genome Sequence of Paraburkholderia dipogonis ICMP 19430T, a Nitrogen-fixing Symbiont of the South African Invasive Legume Dipogon lignosus in New Zealand.</title>
        <authorList>
            <person name="De Meyer S.E."/>
        </authorList>
    </citation>
    <scope>NUCLEOTIDE SEQUENCE [LARGE SCALE GENOMIC DNA]</scope>
    <source>
        <strain evidence="2 3">ICMP 19430</strain>
    </source>
</reference>
<feature type="signal peptide" evidence="1">
    <location>
        <begin position="1"/>
        <end position="22"/>
    </location>
</feature>
<dbReference type="Proteomes" id="UP000297385">
    <property type="component" value="Unassembled WGS sequence"/>
</dbReference>
<feature type="chain" id="PRO_5021490270" evidence="1">
    <location>
        <begin position="23"/>
        <end position="144"/>
    </location>
</feature>
<sequence>MFRPIACLVAVLGFLSMSLAYGKACTEHDAVGADAMVDKITTWNAANVAFTKYGQCDDGDIAEGYSEAIARLLVDRWNTLPRLGQLIKRNPSLKGFVLRHIDSTLDTADLDKIKGLSTSSCPAGMETFCKALTHAVVQTERTTK</sequence>
<protein>
    <submittedName>
        <fullName evidence="2">Uncharacterized protein</fullName>
    </submittedName>
</protein>
<evidence type="ECO:0000313" key="2">
    <source>
        <dbReference type="EMBL" id="TFE47221.1"/>
    </source>
</evidence>
<evidence type="ECO:0000313" key="3">
    <source>
        <dbReference type="Proteomes" id="UP000297385"/>
    </source>
</evidence>
<dbReference type="EMBL" id="SNVI01000001">
    <property type="protein sequence ID" value="TFE47221.1"/>
    <property type="molecule type" value="Genomic_DNA"/>
</dbReference>
<organism evidence="2 3">
    <name type="scientific">Paraburkholderia dipogonis</name>
    <dbReference type="NCBI Taxonomy" id="1211383"/>
    <lineage>
        <taxon>Bacteria</taxon>
        <taxon>Pseudomonadati</taxon>
        <taxon>Pseudomonadota</taxon>
        <taxon>Betaproteobacteria</taxon>
        <taxon>Burkholderiales</taxon>
        <taxon>Burkholderiaceae</taxon>
        <taxon>Paraburkholderia</taxon>
    </lineage>
</organism>
<name>A0A4Y8NC41_9BURK</name>
<dbReference type="AlphaFoldDB" id="A0A4Y8NC41"/>
<comment type="caution">
    <text evidence="2">The sequence shown here is derived from an EMBL/GenBank/DDBJ whole genome shotgun (WGS) entry which is preliminary data.</text>
</comment>